<proteinExistence type="predicted"/>
<organism evidence="1">
    <name type="scientific">uncultured marine group II/III euryarchaeote KM3_141_E04</name>
    <dbReference type="NCBI Taxonomy" id="1457878"/>
    <lineage>
        <taxon>Archaea</taxon>
        <taxon>Methanobacteriati</taxon>
        <taxon>Methanobacteriota</taxon>
        <taxon>environmental samples</taxon>
    </lineage>
</organism>
<sequence>MSDDLQIGVSSVDSTNLKRIRSAHRRRLLDRLTDGGATVSVLARDSGLRIPHASAELRRMRNDGLVASDQVAGARGARLHLTQSGWEAIRSDELARAMEALPLPTPSYRCCLLARDGANLLFGLLAPIDSPLILIPDRPARAPIGEGGSTGREGVSWAWAALRERSPRWFDLRTLEMLPEPPSSHDPESISAYAGENHTLGIVRARLVDADRPVALAPGIWFEAPTQRPDTPLPEASHHRGNWVLGNCHEQSPEIRPKDPVCAVMEERLPRSMLLRTARANALVIADLGGLDAGGHEYPISCLDHWIQRAHPRLIPSERKRRLNSLRERLTSTRRVRTEESTWRRFRKDWGESTFSTEERGLRMFDTRGLGATAVTSLIEWAVGEEERPPLVLEISDGLPDDVLTAVISHPSLRLTLSHSTRSSLAIFDELTVDPLRPLPWLRLRTRGGRDLPVRLVDPVPMSPESIVDSEEAPSPWAVLGLEVGGAGAGTTADDSSMIGSAIAQFPEGNEDWSNMMEASYPVAAWIASPPRTRWHRWQRLRSRLDAEWIALLDLDFIPLERLAEIADEAPVSVLEMFAEKLRAMLRDDPEIALRTRPATDPSQATEGASWVAAQLLSNAAWLPDDMQDDLIRWALEAWLVHPPADSLAALQAVDWIHGGESADAIGYAPVLQGVLRRSTGFELDHDLKIWSLLVERIRDGKKLDIEGVEAIVENLPLDWWALLAPELLTNLLAEDGSLEWLLENPIPWAAAVLRPQGEASSAPGLRDRVHPGCSPDIRNTLARRLRARYERGTLPEATAPLLDLLDSLDRAIEGGSPATGRTHPLVGWLAQPIEKWPPLSTEMAMSGEPHISERLILRSSGWHQDLSRDHRTF</sequence>
<dbReference type="InterPro" id="IPR011991">
    <property type="entry name" value="ArsR-like_HTH"/>
</dbReference>
<dbReference type="EMBL" id="KF900613">
    <property type="protein sequence ID" value="AIF01145.1"/>
    <property type="molecule type" value="Genomic_DNA"/>
</dbReference>
<dbReference type="InterPro" id="IPR036388">
    <property type="entry name" value="WH-like_DNA-bd_sf"/>
</dbReference>
<accession>A0A075GCY8</accession>
<name>A0A075GCY8_9EURY</name>
<reference evidence="1" key="1">
    <citation type="journal article" date="2014" name="Genome Biol. Evol.">
        <title>Pangenome evidence for extensive interdomain horizontal transfer affecting lineage core and shell genes in uncultured planktonic thaumarchaeota and euryarchaeota.</title>
        <authorList>
            <person name="Deschamps P."/>
            <person name="Zivanovic Y."/>
            <person name="Moreira D."/>
            <person name="Rodriguez-Valera F."/>
            <person name="Lopez-Garcia P."/>
        </authorList>
    </citation>
    <scope>NUCLEOTIDE SEQUENCE</scope>
</reference>
<evidence type="ECO:0000313" key="1">
    <source>
        <dbReference type="EMBL" id="AIF01145.1"/>
    </source>
</evidence>
<dbReference type="SUPFAM" id="SSF46785">
    <property type="entry name" value="Winged helix' DNA-binding domain"/>
    <property type="match status" value="1"/>
</dbReference>
<dbReference type="InterPro" id="IPR036390">
    <property type="entry name" value="WH_DNA-bd_sf"/>
</dbReference>
<dbReference type="CDD" id="cd00090">
    <property type="entry name" value="HTH_ARSR"/>
    <property type="match status" value="1"/>
</dbReference>
<dbReference type="AlphaFoldDB" id="A0A075GCY8"/>
<dbReference type="Gene3D" id="1.10.10.10">
    <property type="entry name" value="Winged helix-like DNA-binding domain superfamily/Winged helix DNA-binding domain"/>
    <property type="match status" value="1"/>
</dbReference>
<protein>
    <submittedName>
        <fullName evidence="1">Uncharacterized protein</fullName>
    </submittedName>
</protein>